<evidence type="ECO:0000313" key="2">
    <source>
        <dbReference type="EMBL" id="VTR94021.1"/>
    </source>
</evidence>
<dbReference type="Proteomes" id="UP000464178">
    <property type="component" value="Chromosome"/>
</dbReference>
<accession>A0A6P2CYE7</accession>
<sequence>MGRPAKPMFQAPTSEEICSEGALSPEGAAEFTSLSRTEIDRAIVRGEIETFRYGRRVLIAKREMVRWLADLRDKSLQSTGRI</sequence>
<dbReference type="InterPro" id="IPR041657">
    <property type="entry name" value="HTH_17"/>
</dbReference>
<reference evidence="2 3" key="1">
    <citation type="submission" date="2019-05" db="EMBL/GenBank/DDBJ databases">
        <authorList>
            <consortium name="Science for Life Laboratories"/>
        </authorList>
    </citation>
    <scope>NUCLEOTIDE SEQUENCE [LARGE SCALE GENOMIC DNA]</scope>
    <source>
        <strain evidence="2">Soil9</strain>
    </source>
</reference>
<dbReference type="Pfam" id="PF12728">
    <property type="entry name" value="HTH_17"/>
    <property type="match status" value="1"/>
</dbReference>
<proteinExistence type="predicted"/>
<organism evidence="2 3">
    <name type="scientific">Gemmata massiliana</name>
    <dbReference type="NCBI Taxonomy" id="1210884"/>
    <lineage>
        <taxon>Bacteria</taxon>
        <taxon>Pseudomonadati</taxon>
        <taxon>Planctomycetota</taxon>
        <taxon>Planctomycetia</taxon>
        <taxon>Gemmatales</taxon>
        <taxon>Gemmataceae</taxon>
        <taxon>Gemmata</taxon>
    </lineage>
</organism>
<evidence type="ECO:0000313" key="3">
    <source>
        <dbReference type="Proteomes" id="UP000464178"/>
    </source>
</evidence>
<dbReference type="AlphaFoldDB" id="A0A6P2CYE7"/>
<gene>
    <name evidence="2" type="ORF">SOIL9_36930</name>
</gene>
<keyword evidence="3" id="KW-1185">Reference proteome</keyword>
<feature type="domain" description="Helix-turn-helix" evidence="1">
    <location>
        <begin position="23"/>
        <end position="70"/>
    </location>
</feature>
<evidence type="ECO:0000259" key="1">
    <source>
        <dbReference type="Pfam" id="PF12728"/>
    </source>
</evidence>
<protein>
    <recommendedName>
        <fullName evidence="1">Helix-turn-helix domain-containing protein</fullName>
    </recommendedName>
</protein>
<dbReference type="EMBL" id="LR593886">
    <property type="protein sequence ID" value="VTR94021.1"/>
    <property type="molecule type" value="Genomic_DNA"/>
</dbReference>
<dbReference type="KEGG" id="gms:SOIL9_36930"/>
<name>A0A6P2CYE7_9BACT</name>